<dbReference type="AlphaFoldDB" id="A0A8D8QW94"/>
<evidence type="ECO:0000256" key="1">
    <source>
        <dbReference type="SAM" id="Phobius"/>
    </source>
</evidence>
<sequence length="100" mass="12260">MYHVCVPLKMTWKMRLHRAKNSDQKRVLFESRTHYFQNFKVLTSVVGTCVLAFCIWYTLVKTFKNRLLKARNSDQKRDYLLIREYYLENVMLPYLNCWDQ</sequence>
<organism evidence="2">
    <name type="scientific">Cacopsylla melanoneura</name>
    <dbReference type="NCBI Taxonomy" id="428564"/>
    <lineage>
        <taxon>Eukaryota</taxon>
        <taxon>Metazoa</taxon>
        <taxon>Ecdysozoa</taxon>
        <taxon>Arthropoda</taxon>
        <taxon>Hexapoda</taxon>
        <taxon>Insecta</taxon>
        <taxon>Pterygota</taxon>
        <taxon>Neoptera</taxon>
        <taxon>Paraneoptera</taxon>
        <taxon>Hemiptera</taxon>
        <taxon>Sternorrhyncha</taxon>
        <taxon>Psylloidea</taxon>
        <taxon>Psyllidae</taxon>
        <taxon>Psyllinae</taxon>
        <taxon>Cacopsylla</taxon>
    </lineage>
</organism>
<feature type="transmembrane region" description="Helical" evidence="1">
    <location>
        <begin position="41"/>
        <end position="60"/>
    </location>
</feature>
<reference evidence="2" key="1">
    <citation type="submission" date="2021-05" db="EMBL/GenBank/DDBJ databases">
        <authorList>
            <person name="Alioto T."/>
            <person name="Alioto T."/>
            <person name="Gomez Garrido J."/>
        </authorList>
    </citation>
    <scope>NUCLEOTIDE SEQUENCE</scope>
</reference>
<protein>
    <submittedName>
        <fullName evidence="2">Uncharacterized protein</fullName>
    </submittedName>
</protein>
<keyword evidence="1" id="KW-0472">Membrane</keyword>
<keyword evidence="1" id="KW-0812">Transmembrane</keyword>
<proteinExistence type="predicted"/>
<keyword evidence="1" id="KW-1133">Transmembrane helix</keyword>
<evidence type="ECO:0000313" key="2">
    <source>
        <dbReference type="EMBL" id="CAG6638711.1"/>
    </source>
</evidence>
<dbReference type="EMBL" id="HBUF01103617">
    <property type="protein sequence ID" value="CAG6638711.1"/>
    <property type="molecule type" value="Transcribed_RNA"/>
</dbReference>
<accession>A0A8D8QW94</accession>
<name>A0A8D8QW94_9HEMI</name>